<evidence type="ECO:0000313" key="4">
    <source>
        <dbReference type="Proteomes" id="UP000199227"/>
    </source>
</evidence>
<dbReference type="AlphaFoldDB" id="A0A1I5MMD7"/>
<proteinExistence type="predicted"/>
<organism evidence="3 4">
    <name type="scientific">Hydrogenimonas thermophila</name>
    <dbReference type="NCBI Taxonomy" id="223786"/>
    <lineage>
        <taxon>Bacteria</taxon>
        <taxon>Pseudomonadati</taxon>
        <taxon>Campylobacterota</taxon>
        <taxon>Epsilonproteobacteria</taxon>
        <taxon>Campylobacterales</taxon>
        <taxon>Hydrogenimonadaceae</taxon>
        <taxon>Hydrogenimonas</taxon>
    </lineage>
</organism>
<dbReference type="Proteomes" id="UP000199227">
    <property type="component" value="Unassembled WGS sequence"/>
</dbReference>
<keyword evidence="4" id="KW-1185">Reference proteome</keyword>
<dbReference type="EMBL" id="FOXB01000006">
    <property type="protein sequence ID" value="SFP10765.1"/>
    <property type="molecule type" value="Genomic_DNA"/>
</dbReference>
<dbReference type="STRING" id="223786.SAMN05216234_10666"/>
<keyword evidence="2" id="KW-0732">Signal</keyword>
<evidence type="ECO:0008006" key="5">
    <source>
        <dbReference type="Google" id="ProtNLM"/>
    </source>
</evidence>
<reference evidence="3 4" key="1">
    <citation type="submission" date="2016-10" db="EMBL/GenBank/DDBJ databases">
        <authorList>
            <person name="de Groot N.N."/>
        </authorList>
    </citation>
    <scope>NUCLEOTIDE SEQUENCE [LARGE SCALE GENOMIC DNA]</scope>
    <source>
        <strain evidence="3 4">EP1-55-1</strain>
    </source>
</reference>
<name>A0A1I5MMD7_9BACT</name>
<accession>A0A1I5MMD7</accession>
<feature type="region of interest" description="Disordered" evidence="1">
    <location>
        <begin position="187"/>
        <end position="207"/>
    </location>
</feature>
<feature type="signal peptide" evidence="2">
    <location>
        <begin position="1"/>
        <end position="21"/>
    </location>
</feature>
<feature type="chain" id="PRO_5011791082" description="DUF4468 domain-containing protein" evidence="2">
    <location>
        <begin position="22"/>
        <end position="207"/>
    </location>
</feature>
<protein>
    <recommendedName>
        <fullName evidence="5">DUF4468 domain-containing protein</fullName>
    </recommendedName>
</protein>
<dbReference type="OrthoDB" id="5566846at2"/>
<evidence type="ECO:0000256" key="1">
    <source>
        <dbReference type="SAM" id="MobiDB-lite"/>
    </source>
</evidence>
<dbReference type="RefSeq" id="WP_092911275.1">
    <property type="nucleotide sequence ID" value="NZ_FOXB01000006.1"/>
</dbReference>
<sequence>MKKLINLIALVFLISVNMANANDETPNEVTKKFWNAMVNDDLRTAKSLTIRSKIKRSSLLNVKLKGAELKEANVINGHAFVPTTIFFAIPIEAVEDKECNITIDTELLKVEDKWLVDDIVAMESYNSTIKKGLASCTTKMLEDAIGLGKEQYEELQKKLKKSFDIFGDTFEDSLKSIKERLKKSLKELQEENEPAPQLPEPQKVEKI</sequence>
<gene>
    <name evidence="3" type="ORF">SAMN05216234_10666</name>
</gene>
<evidence type="ECO:0000313" key="3">
    <source>
        <dbReference type="EMBL" id="SFP10765.1"/>
    </source>
</evidence>
<evidence type="ECO:0000256" key="2">
    <source>
        <dbReference type="SAM" id="SignalP"/>
    </source>
</evidence>